<organism evidence="7 8">
    <name type="scientific">Commensalibacter oyaizuii</name>
    <dbReference type="NCBI Taxonomy" id="3043873"/>
    <lineage>
        <taxon>Bacteria</taxon>
        <taxon>Pseudomonadati</taxon>
        <taxon>Pseudomonadota</taxon>
        <taxon>Alphaproteobacteria</taxon>
        <taxon>Acetobacterales</taxon>
        <taxon>Acetobacteraceae</taxon>
    </lineage>
</organism>
<dbReference type="CDD" id="cd07363">
    <property type="entry name" value="45_DOPA_Dioxygenase"/>
    <property type="match status" value="1"/>
</dbReference>
<dbReference type="Proteomes" id="UP001431634">
    <property type="component" value="Unassembled WGS sequence"/>
</dbReference>
<keyword evidence="8" id="KW-1185">Reference proteome</keyword>
<evidence type="ECO:0000313" key="8">
    <source>
        <dbReference type="Proteomes" id="UP001431634"/>
    </source>
</evidence>
<keyword evidence="4" id="KW-0862">Zinc</keyword>
<protein>
    <submittedName>
        <fullName evidence="7">Class III extradiol ring-cleavage dioxygenase</fullName>
        <ecNumber evidence="7">1.13.-.-</ecNumber>
    </submittedName>
</protein>
<evidence type="ECO:0000259" key="6">
    <source>
        <dbReference type="Pfam" id="PF02900"/>
    </source>
</evidence>
<reference evidence="7" key="1">
    <citation type="submission" date="2023-05" db="EMBL/GenBank/DDBJ databases">
        <title>Whole genome sequence of Commensalibacter sp.</title>
        <authorList>
            <person name="Charoenyingcharoen P."/>
            <person name="Yukphan P."/>
        </authorList>
    </citation>
    <scope>NUCLEOTIDE SEQUENCE</scope>
    <source>
        <strain evidence="7">TBRC 16381</strain>
    </source>
</reference>
<dbReference type="Gene3D" id="3.40.830.10">
    <property type="entry name" value="LigB-like"/>
    <property type="match status" value="1"/>
</dbReference>
<evidence type="ECO:0000256" key="2">
    <source>
        <dbReference type="ARBA" id="ARBA00007581"/>
    </source>
</evidence>
<keyword evidence="5 7" id="KW-0560">Oxidoreductase</keyword>
<sequence>MTQQPAFYIPHGGGPCFFMDDPHDVWTNMGNFLHKLPQSLPCLPSAIIIISGHWENAPIRIQNAAHPSLYYDYYDFPEHTYQLKYPANGHPQLAQKIKNLFDIHGIKAEFEHERGWDHGVFIPLKVIFPNADIPIVQISLHPSLDPQLHIKIGLNLSYLRKKNILILGSGMSYHNLPYLFSGQETKEAFAFHHWLASTLTNPDIAERNQALIDWENAPGARSSHPRAEHLLPLMVIAGAADQDIGHCIYKDIILQKPITGYRFG</sequence>
<comment type="similarity">
    <text evidence="2">Belongs to the DODA-type extradiol aromatic ring-opening dioxygenase family.</text>
</comment>
<proteinExistence type="inferred from homology"/>
<comment type="caution">
    <text evidence="7">The sequence shown here is derived from an EMBL/GenBank/DDBJ whole genome shotgun (WGS) entry which is preliminary data.</text>
</comment>
<feature type="domain" description="Extradiol ring-cleavage dioxygenase class III enzyme subunit B" evidence="6">
    <location>
        <begin position="6"/>
        <end position="245"/>
    </location>
</feature>
<evidence type="ECO:0000256" key="3">
    <source>
        <dbReference type="ARBA" id="ARBA00022723"/>
    </source>
</evidence>
<evidence type="ECO:0000313" key="7">
    <source>
        <dbReference type="EMBL" id="MDI2090908.1"/>
    </source>
</evidence>
<keyword evidence="7" id="KW-0223">Dioxygenase</keyword>
<dbReference type="SUPFAM" id="SSF53213">
    <property type="entry name" value="LigB-like"/>
    <property type="match status" value="1"/>
</dbReference>
<dbReference type="PIRSF" id="PIRSF006157">
    <property type="entry name" value="Doxgns_DODA"/>
    <property type="match status" value="1"/>
</dbReference>
<dbReference type="EMBL" id="JASBAO010000001">
    <property type="protein sequence ID" value="MDI2090908.1"/>
    <property type="molecule type" value="Genomic_DNA"/>
</dbReference>
<dbReference type="InterPro" id="IPR004183">
    <property type="entry name" value="Xdiol_dOase_suB"/>
</dbReference>
<dbReference type="PANTHER" id="PTHR30096:SF0">
    <property type="entry name" value="4,5-DOPA DIOXYGENASE EXTRADIOL-LIKE PROTEIN"/>
    <property type="match status" value="1"/>
</dbReference>
<dbReference type="Pfam" id="PF02900">
    <property type="entry name" value="LigB"/>
    <property type="match status" value="1"/>
</dbReference>
<dbReference type="EC" id="1.13.-.-" evidence="7"/>
<dbReference type="GO" id="GO:0051213">
    <property type="term" value="F:dioxygenase activity"/>
    <property type="evidence" value="ECO:0007669"/>
    <property type="project" value="UniProtKB-KW"/>
</dbReference>
<dbReference type="RefSeq" id="WP_281448027.1">
    <property type="nucleotide sequence ID" value="NZ_JASBAO010000001.1"/>
</dbReference>
<dbReference type="InterPro" id="IPR014436">
    <property type="entry name" value="Extradiol_dOase_DODA"/>
</dbReference>
<evidence type="ECO:0000256" key="4">
    <source>
        <dbReference type="ARBA" id="ARBA00022833"/>
    </source>
</evidence>
<evidence type="ECO:0000256" key="5">
    <source>
        <dbReference type="ARBA" id="ARBA00023002"/>
    </source>
</evidence>
<evidence type="ECO:0000256" key="1">
    <source>
        <dbReference type="ARBA" id="ARBA00001947"/>
    </source>
</evidence>
<gene>
    <name evidence="7" type="ORF">QJV27_05910</name>
</gene>
<dbReference type="PANTHER" id="PTHR30096">
    <property type="entry name" value="4,5-DOPA DIOXYGENASE EXTRADIOL-LIKE PROTEIN"/>
    <property type="match status" value="1"/>
</dbReference>
<comment type="cofactor">
    <cofactor evidence="1">
        <name>Zn(2+)</name>
        <dbReference type="ChEBI" id="CHEBI:29105"/>
    </cofactor>
</comment>
<name>A0ABT6Q1D2_9PROT</name>
<keyword evidence="3" id="KW-0479">Metal-binding</keyword>
<accession>A0ABT6Q1D2</accession>